<evidence type="ECO:0000256" key="1">
    <source>
        <dbReference type="SAM" id="MobiDB-lite"/>
    </source>
</evidence>
<dbReference type="AlphaFoldDB" id="A0AAE0WZ12"/>
<comment type="caution">
    <text evidence="2">The sequence shown here is derived from an EMBL/GenBank/DDBJ whole genome shotgun (WGS) entry which is preliminary data.</text>
</comment>
<reference evidence="2" key="1">
    <citation type="journal article" date="2023" name="Mol. Phylogenet. Evol.">
        <title>Genome-scale phylogeny and comparative genomics of the fungal order Sordariales.</title>
        <authorList>
            <person name="Hensen N."/>
            <person name="Bonometti L."/>
            <person name="Westerberg I."/>
            <person name="Brannstrom I.O."/>
            <person name="Guillou S."/>
            <person name="Cros-Aarteil S."/>
            <person name="Calhoun S."/>
            <person name="Haridas S."/>
            <person name="Kuo A."/>
            <person name="Mondo S."/>
            <person name="Pangilinan J."/>
            <person name="Riley R."/>
            <person name="LaButti K."/>
            <person name="Andreopoulos B."/>
            <person name="Lipzen A."/>
            <person name="Chen C."/>
            <person name="Yan M."/>
            <person name="Daum C."/>
            <person name="Ng V."/>
            <person name="Clum A."/>
            <person name="Steindorff A."/>
            <person name="Ohm R.A."/>
            <person name="Martin F."/>
            <person name="Silar P."/>
            <person name="Natvig D.O."/>
            <person name="Lalanne C."/>
            <person name="Gautier V."/>
            <person name="Ament-Velasquez S.L."/>
            <person name="Kruys A."/>
            <person name="Hutchinson M.I."/>
            <person name="Powell A.J."/>
            <person name="Barry K."/>
            <person name="Miller A.N."/>
            <person name="Grigoriev I.V."/>
            <person name="Debuchy R."/>
            <person name="Gladieux P."/>
            <person name="Hiltunen Thoren M."/>
            <person name="Johannesson H."/>
        </authorList>
    </citation>
    <scope>NUCLEOTIDE SEQUENCE</scope>
    <source>
        <strain evidence="2">CBS 314.62</strain>
    </source>
</reference>
<keyword evidence="3" id="KW-1185">Reference proteome</keyword>
<evidence type="ECO:0000313" key="2">
    <source>
        <dbReference type="EMBL" id="KAK3681011.1"/>
    </source>
</evidence>
<dbReference type="Proteomes" id="UP001270362">
    <property type="component" value="Unassembled WGS sequence"/>
</dbReference>
<feature type="region of interest" description="Disordered" evidence="1">
    <location>
        <begin position="23"/>
        <end position="106"/>
    </location>
</feature>
<dbReference type="EMBL" id="JAULSO010000008">
    <property type="protein sequence ID" value="KAK3681011.1"/>
    <property type="molecule type" value="Genomic_DNA"/>
</dbReference>
<sequence length="273" mass="29845">MATTVLITGADRGIGRVLTKSLLTSPAPTTPSSPPCATHPRPAPSRLLPYPPDPGTSCSSSRSTARPTRTQPKPSRLDHYRRRNRAPRHRDRQRVPESQTTSPKSTYGIDLTEFRALRLRGQHPQVGALKLFKASDVPSAQGDVQRTVRLAPKASLISTWENDMAVPARRVRGRQGGASIASCGGRVRIRRIACWLAAFVIWQPWTDMGNAGAKFFGMEQAVVTVRDMGSVQGILKVIDNGTRESVSGTFLQYDGVLLFENNAVVSEQKGHIK</sequence>
<feature type="compositionally biased region" description="Polar residues" evidence="1">
    <location>
        <begin position="96"/>
        <end position="105"/>
    </location>
</feature>
<protein>
    <submittedName>
        <fullName evidence="2">Uncharacterized protein</fullName>
    </submittedName>
</protein>
<name>A0AAE0WZ12_9PEZI</name>
<organism evidence="2 3">
    <name type="scientific">Podospora appendiculata</name>
    <dbReference type="NCBI Taxonomy" id="314037"/>
    <lineage>
        <taxon>Eukaryota</taxon>
        <taxon>Fungi</taxon>
        <taxon>Dikarya</taxon>
        <taxon>Ascomycota</taxon>
        <taxon>Pezizomycotina</taxon>
        <taxon>Sordariomycetes</taxon>
        <taxon>Sordariomycetidae</taxon>
        <taxon>Sordariales</taxon>
        <taxon>Podosporaceae</taxon>
        <taxon>Podospora</taxon>
    </lineage>
</organism>
<feature type="compositionally biased region" description="Low complexity" evidence="1">
    <location>
        <begin position="56"/>
        <end position="70"/>
    </location>
</feature>
<gene>
    <name evidence="2" type="ORF">B0T22DRAFT_445702</name>
</gene>
<evidence type="ECO:0000313" key="3">
    <source>
        <dbReference type="Proteomes" id="UP001270362"/>
    </source>
</evidence>
<proteinExistence type="predicted"/>
<feature type="compositionally biased region" description="Basic residues" evidence="1">
    <location>
        <begin position="79"/>
        <end position="92"/>
    </location>
</feature>
<accession>A0AAE0WZ12</accession>
<reference evidence="2" key="2">
    <citation type="submission" date="2023-06" db="EMBL/GenBank/DDBJ databases">
        <authorList>
            <consortium name="Lawrence Berkeley National Laboratory"/>
            <person name="Haridas S."/>
            <person name="Hensen N."/>
            <person name="Bonometti L."/>
            <person name="Westerberg I."/>
            <person name="Brannstrom I.O."/>
            <person name="Guillou S."/>
            <person name="Cros-Aarteil S."/>
            <person name="Calhoun S."/>
            <person name="Kuo A."/>
            <person name="Mondo S."/>
            <person name="Pangilinan J."/>
            <person name="Riley R."/>
            <person name="Labutti K."/>
            <person name="Andreopoulos B."/>
            <person name="Lipzen A."/>
            <person name="Chen C."/>
            <person name="Yanf M."/>
            <person name="Daum C."/>
            <person name="Ng V."/>
            <person name="Clum A."/>
            <person name="Steindorff A."/>
            <person name="Ohm R."/>
            <person name="Martin F."/>
            <person name="Silar P."/>
            <person name="Natvig D."/>
            <person name="Lalanne C."/>
            <person name="Gautier V."/>
            <person name="Ament-Velasquez S.L."/>
            <person name="Kruys A."/>
            <person name="Hutchinson M.I."/>
            <person name="Powell A.J."/>
            <person name="Barry K."/>
            <person name="Miller A.N."/>
            <person name="Grigoriev I.V."/>
            <person name="Debuchy R."/>
            <person name="Gladieux P."/>
            <person name="Thoren M.H."/>
            <person name="Johannesson H."/>
        </authorList>
    </citation>
    <scope>NUCLEOTIDE SEQUENCE</scope>
    <source>
        <strain evidence="2">CBS 314.62</strain>
    </source>
</reference>